<keyword evidence="2 3" id="KW-0597">Phosphoprotein</keyword>
<dbReference type="NCBIfam" id="NF002148">
    <property type="entry name" value="PRK00982.1-2"/>
    <property type="match status" value="1"/>
</dbReference>
<evidence type="ECO:0000256" key="4">
    <source>
        <dbReference type="NCBIfam" id="TIGR00517"/>
    </source>
</evidence>
<evidence type="ECO:0000313" key="7">
    <source>
        <dbReference type="EMBL" id="AHH09221.1"/>
    </source>
</evidence>
<accession>A0ABM5PJ36</accession>
<keyword evidence="3" id="KW-0963">Cytoplasm</keyword>
<dbReference type="EMBL" id="CP005851">
    <property type="protein sequence ID" value="AHH09221.1"/>
    <property type="molecule type" value="Genomic_DNA"/>
</dbReference>
<sequence>MNEECLFMGQNEIFKKVRSIISEQLDKKEDEITMESRFVEDLGADSLDIYELLYLLEEAFDDKIPENEASEFETIGDVVAFIEKKRIRYYGFCCNEVGYRSEKKVR</sequence>
<keyword evidence="8" id="KW-1185">Reference proteome</keyword>
<dbReference type="SUPFAM" id="SSF47336">
    <property type="entry name" value="ACP-like"/>
    <property type="match status" value="1"/>
</dbReference>
<comment type="function">
    <text evidence="3 5">Carrier of the growing fatty acid chain in fatty acid biosynthesis.</text>
</comment>
<dbReference type="NCBIfam" id="NF002150">
    <property type="entry name" value="PRK00982.1-4"/>
    <property type="match status" value="1"/>
</dbReference>
<reference evidence="7" key="1">
    <citation type="submission" date="2016-10" db="EMBL/GenBank/DDBJ databases">
        <title>Comparative Genomics of Relapsing Fever Spirochetes.</title>
        <authorList>
            <person name="Schwan T.G."/>
            <person name="Raffel S.J."/>
            <person name="Porcella S.F."/>
            <person name="Martens C.A."/>
            <person name="Bruno D.P."/>
            <person name="Ricklefs S.M."/>
            <person name="Barbian K.B."/>
        </authorList>
    </citation>
    <scope>NUCLEOTIDE SEQUENCE</scope>
    <source>
        <strain evidence="7">SLO</strain>
    </source>
</reference>
<name>A0ABM5PJ36_BORPR</name>
<comment type="subcellular location">
    <subcellularLocation>
        <location evidence="3">Cytoplasm</location>
    </subcellularLocation>
</comment>
<keyword evidence="3" id="KW-0276">Fatty acid metabolism</keyword>
<comment type="PTM">
    <text evidence="5">4'-phosphopantetheine is transferred from CoA to a specific serine of apo-ACP by acpS.</text>
</comment>
<comment type="PTM">
    <text evidence="3">4'-phosphopantetheine is transferred from CoA to a specific serine of apo-ACP by AcpS. This modification is essential for activity because fatty acids are bound in thioester linkage to the sulfhydryl of the prosthetic group.</text>
</comment>
<dbReference type="Pfam" id="PF00550">
    <property type="entry name" value="PP-binding"/>
    <property type="match status" value="1"/>
</dbReference>
<organism evidence="7 8">
    <name type="scientific">Borrelia parkeri SLO</name>
    <dbReference type="NCBI Taxonomy" id="1313294"/>
    <lineage>
        <taxon>Bacteria</taxon>
        <taxon>Pseudomonadati</taxon>
        <taxon>Spirochaetota</taxon>
        <taxon>Spirochaetia</taxon>
        <taxon>Spirochaetales</taxon>
        <taxon>Borreliaceae</taxon>
        <taxon>Borrelia</taxon>
    </lineage>
</organism>
<dbReference type="InterPro" id="IPR009081">
    <property type="entry name" value="PP-bd_ACP"/>
</dbReference>
<gene>
    <name evidence="3" type="primary">acpP</name>
    <name evidence="7" type="ORF">BPA_0123200</name>
</gene>
<proteinExistence type="inferred from homology"/>
<protein>
    <recommendedName>
        <fullName evidence="3 4">Acyl carrier protein</fullName>
        <shortName evidence="3">ACP</shortName>
    </recommendedName>
</protein>
<comment type="pathway">
    <text evidence="3 5">Lipid metabolism; fatty acid biosynthesis.</text>
</comment>
<feature type="modified residue" description="O-(pantetheine 4'-phosphoryl)serine" evidence="3">
    <location>
        <position position="46"/>
    </location>
</feature>
<evidence type="ECO:0000259" key="6">
    <source>
        <dbReference type="PROSITE" id="PS50075"/>
    </source>
</evidence>
<keyword evidence="1 3" id="KW-0596">Phosphopantetheine</keyword>
<evidence type="ECO:0000256" key="2">
    <source>
        <dbReference type="ARBA" id="ARBA00022553"/>
    </source>
</evidence>
<keyword evidence="3" id="KW-0443">Lipid metabolism</keyword>
<keyword evidence="3" id="KW-0444">Lipid biosynthesis</keyword>
<dbReference type="InterPro" id="IPR003231">
    <property type="entry name" value="ACP"/>
</dbReference>
<keyword evidence="3" id="KW-0275">Fatty acid biosynthesis</keyword>
<dbReference type="Gene3D" id="1.10.1200.10">
    <property type="entry name" value="ACP-like"/>
    <property type="match status" value="1"/>
</dbReference>
<dbReference type="Proteomes" id="UP000019331">
    <property type="component" value="Chromosome"/>
</dbReference>
<feature type="domain" description="Carrier" evidence="6">
    <location>
        <begin position="11"/>
        <end position="86"/>
    </location>
</feature>
<dbReference type="PROSITE" id="PS50075">
    <property type="entry name" value="CARRIER"/>
    <property type="match status" value="1"/>
</dbReference>
<evidence type="ECO:0000313" key="8">
    <source>
        <dbReference type="Proteomes" id="UP000019331"/>
    </source>
</evidence>
<dbReference type="HAMAP" id="MF_01217">
    <property type="entry name" value="Acyl_carrier"/>
    <property type="match status" value="1"/>
</dbReference>
<evidence type="ECO:0000256" key="1">
    <source>
        <dbReference type="ARBA" id="ARBA00022450"/>
    </source>
</evidence>
<evidence type="ECO:0000256" key="3">
    <source>
        <dbReference type="HAMAP-Rule" id="MF_01217"/>
    </source>
</evidence>
<dbReference type="PANTHER" id="PTHR20863">
    <property type="entry name" value="ACYL CARRIER PROTEIN"/>
    <property type="match status" value="1"/>
</dbReference>
<dbReference type="NCBIfam" id="TIGR00517">
    <property type="entry name" value="acyl_carrier"/>
    <property type="match status" value="1"/>
</dbReference>
<comment type="similarity">
    <text evidence="3">Belongs to the acyl carrier protein (ACP) family.</text>
</comment>
<dbReference type="PANTHER" id="PTHR20863:SF76">
    <property type="entry name" value="CARRIER DOMAIN-CONTAINING PROTEIN"/>
    <property type="match status" value="1"/>
</dbReference>
<evidence type="ECO:0000256" key="5">
    <source>
        <dbReference type="RuleBase" id="RU003545"/>
    </source>
</evidence>
<dbReference type="InterPro" id="IPR036736">
    <property type="entry name" value="ACP-like_sf"/>
</dbReference>